<protein>
    <submittedName>
        <fullName evidence="1">Uncharacterized protein</fullName>
    </submittedName>
</protein>
<gene>
    <name evidence="1" type="ORF">HYFRA_00010847</name>
</gene>
<accession>A0A9N9PNS8</accession>
<evidence type="ECO:0000313" key="1">
    <source>
        <dbReference type="EMBL" id="CAG8953886.1"/>
    </source>
</evidence>
<dbReference type="Proteomes" id="UP000696280">
    <property type="component" value="Unassembled WGS sequence"/>
</dbReference>
<dbReference type="EMBL" id="CAJVRL010000054">
    <property type="protein sequence ID" value="CAG8953886.1"/>
    <property type="molecule type" value="Genomic_DNA"/>
</dbReference>
<comment type="caution">
    <text evidence="1">The sequence shown here is derived from an EMBL/GenBank/DDBJ whole genome shotgun (WGS) entry which is preliminary data.</text>
</comment>
<proteinExistence type="predicted"/>
<reference evidence="1" key="1">
    <citation type="submission" date="2021-07" db="EMBL/GenBank/DDBJ databases">
        <authorList>
            <person name="Durling M."/>
        </authorList>
    </citation>
    <scope>NUCLEOTIDE SEQUENCE</scope>
</reference>
<sequence>MPYYVVSREVFDTSRQRWLPKPPFSEEFFNNRGLAKFVQYWRTQEIWGTTGNRKKAIKDTNWEGGHYVVPFGSREFHVRFEEFATLEDLKDVYDDLDEKRILDKRPSDIQILGSGGVSDDSEEEDEERVSTVYIVERKSRAKYIMPDKEECFKDRELAIKAARARVRQIWMESEDPAEAKRSTVKFKDAKIYGVKIRTCFDWFRWTESEDVDEEPVNEEWWSDWIEIDVVKDRNFNWDKRSEQVMERLPKDLEAMYATGELKEFANWLNADWIKNDMEL</sequence>
<organism evidence="1 2">
    <name type="scientific">Hymenoscyphus fraxineus</name>
    <dbReference type="NCBI Taxonomy" id="746836"/>
    <lineage>
        <taxon>Eukaryota</taxon>
        <taxon>Fungi</taxon>
        <taxon>Dikarya</taxon>
        <taxon>Ascomycota</taxon>
        <taxon>Pezizomycotina</taxon>
        <taxon>Leotiomycetes</taxon>
        <taxon>Helotiales</taxon>
        <taxon>Helotiaceae</taxon>
        <taxon>Hymenoscyphus</taxon>
    </lineage>
</organism>
<evidence type="ECO:0000313" key="2">
    <source>
        <dbReference type="Proteomes" id="UP000696280"/>
    </source>
</evidence>
<dbReference type="AlphaFoldDB" id="A0A9N9PNS8"/>
<keyword evidence="2" id="KW-1185">Reference proteome</keyword>
<name>A0A9N9PNS8_9HELO</name>